<feature type="chain" id="PRO_5026665724" evidence="15">
    <location>
        <begin position="19"/>
        <end position="432"/>
    </location>
</feature>
<dbReference type="PANTHER" id="PTHR11705">
    <property type="entry name" value="PROTEASE FAMILY M14 CARBOXYPEPTIDASE A,B"/>
    <property type="match status" value="1"/>
</dbReference>
<protein>
    <submittedName>
        <fullName evidence="18">Zinc carboxypeptidase</fullName>
    </submittedName>
</protein>
<dbReference type="InterPro" id="IPR057246">
    <property type="entry name" value="CARBOXYPEPT_ZN_1"/>
</dbReference>
<feature type="signal peptide" evidence="15">
    <location>
        <begin position="1"/>
        <end position="18"/>
    </location>
</feature>
<evidence type="ECO:0000256" key="7">
    <source>
        <dbReference type="ARBA" id="ARBA00022723"/>
    </source>
</evidence>
<dbReference type="Proteomes" id="UP000504633">
    <property type="component" value="Unplaced"/>
</dbReference>
<accession>A0A6J1LIB3</accession>
<sequence length="432" mass="49405">MKLYELLAIIILIAPTNGASFLKKRDQEKKVRYDNYSVFRIKYETSLQRQSLLELTNIKQSFKLWRDDNSECNLMVAPSAMPLFEERLRTVNVTAEMFIENVQDLIDHENEADTRADATFGWTRYYNLAEIDAWLDTMLAAYPDVTSGFVLGQSYEGRDIRGLLISYKWGNPGVFIESNIHAREWITSATATWLINELLTSKDELVRELAESHDWYIVPVLNVDVFVYTHETDRLWRKTRQPSRISDCVGVDPNRNYDSHWMENGGASSNPCDETYAGPQPFSEPEIKAMSDFVSILKDKINVMLAFHSYSQLLLSPYGHTAEEFPENYADLMQVAKAYSDAVHQLPYGTIYKYGSSAGILYPASGATNDWAYNEQDIKISYTIEFRDTGNFGFVLPAAFIKPNAEETLIGIMALLAESKKLGYMEPKYTRN</sequence>
<keyword evidence="17" id="KW-1185">Reference proteome</keyword>
<evidence type="ECO:0000256" key="8">
    <source>
        <dbReference type="ARBA" id="ARBA00022729"/>
    </source>
</evidence>
<dbReference type="CDD" id="cd03860">
    <property type="entry name" value="M14_CP_A-B_like"/>
    <property type="match status" value="1"/>
</dbReference>
<dbReference type="SUPFAM" id="SSF53187">
    <property type="entry name" value="Zn-dependent exopeptidases"/>
    <property type="match status" value="1"/>
</dbReference>
<dbReference type="GO" id="GO:0004181">
    <property type="term" value="F:metallocarboxypeptidase activity"/>
    <property type="evidence" value="ECO:0007669"/>
    <property type="project" value="InterPro"/>
</dbReference>
<name>A0A6J1LIB3_DROHY</name>
<evidence type="ECO:0000256" key="15">
    <source>
        <dbReference type="SAM" id="SignalP"/>
    </source>
</evidence>
<keyword evidence="9" id="KW-0378">Hydrolase</keyword>
<proteinExistence type="inferred from homology"/>
<dbReference type="PROSITE" id="PS52035">
    <property type="entry name" value="PEPTIDASE_M14"/>
    <property type="match status" value="1"/>
</dbReference>
<dbReference type="PRINTS" id="PR00765">
    <property type="entry name" value="CRBOXYPTASEA"/>
</dbReference>
<evidence type="ECO:0000256" key="1">
    <source>
        <dbReference type="ARBA" id="ARBA00001947"/>
    </source>
</evidence>
<keyword evidence="12" id="KW-1015">Disulfide bond</keyword>
<dbReference type="Pfam" id="PF00246">
    <property type="entry name" value="Peptidase_M14"/>
    <property type="match status" value="1"/>
</dbReference>
<dbReference type="Gene3D" id="3.30.70.340">
    <property type="entry name" value="Metallocarboxypeptidase-like"/>
    <property type="match status" value="1"/>
</dbReference>
<keyword evidence="8 15" id="KW-0732">Signal</keyword>
<dbReference type="PROSITE" id="PS00132">
    <property type="entry name" value="CARBOXYPEPT_ZN_1"/>
    <property type="match status" value="1"/>
</dbReference>
<evidence type="ECO:0000256" key="5">
    <source>
        <dbReference type="ARBA" id="ARBA00022645"/>
    </source>
</evidence>
<keyword evidence="7" id="KW-0479">Metal-binding</keyword>
<dbReference type="AlphaFoldDB" id="A0A6J1LIB3"/>
<feature type="domain" description="Peptidase M14" evidence="16">
    <location>
        <begin position="124"/>
        <end position="419"/>
    </location>
</feature>
<dbReference type="OMA" id="FIANVQD"/>
<evidence type="ECO:0000256" key="3">
    <source>
        <dbReference type="ARBA" id="ARBA00005988"/>
    </source>
</evidence>
<keyword evidence="4" id="KW-0964">Secreted</keyword>
<dbReference type="GO" id="GO:0008270">
    <property type="term" value="F:zinc ion binding"/>
    <property type="evidence" value="ECO:0007669"/>
    <property type="project" value="InterPro"/>
</dbReference>
<keyword evidence="5 18" id="KW-0121">Carboxypeptidase</keyword>
<keyword evidence="6" id="KW-0645">Protease</keyword>
<comment type="subcellular location">
    <subcellularLocation>
        <location evidence="2">Secreted</location>
    </subcellularLocation>
</comment>
<comment type="function">
    <text evidence="13">Involved in the digestion of the blood meal.</text>
</comment>
<dbReference type="InterPro" id="IPR000834">
    <property type="entry name" value="Peptidase_M14"/>
</dbReference>
<dbReference type="Gene3D" id="3.40.630.10">
    <property type="entry name" value="Zn peptidases"/>
    <property type="match status" value="1"/>
</dbReference>
<dbReference type="SUPFAM" id="SSF54897">
    <property type="entry name" value="Protease propeptides/inhibitors"/>
    <property type="match status" value="1"/>
</dbReference>
<dbReference type="OrthoDB" id="3626597at2759"/>
<feature type="active site" description="Proton donor/acceptor" evidence="14">
    <location>
        <position position="385"/>
    </location>
</feature>
<evidence type="ECO:0000256" key="2">
    <source>
        <dbReference type="ARBA" id="ARBA00004613"/>
    </source>
</evidence>
<comment type="cofactor">
    <cofactor evidence="1">
        <name>Zn(2+)</name>
        <dbReference type="ChEBI" id="CHEBI:29105"/>
    </cofactor>
</comment>
<organism evidence="17 18">
    <name type="scientific">Drosophila hydei</name>
    <name type="common">Fruit fly</name>
    <dbReference type="NCBI Taxonomy" id="7224"/>
    <lineage>
        <taxon>Eukaryota</taxon>
        <taxon>Metazoa</taxon>
        <taxon>Ecdysozoa</taxon>
        <taxon>Arthropoda</taxon>
        <taxon>Hexapoda</taxon>
        <taxon>Insecta</taxon>
        <taxon>Pterygota</taxon>
        <taxon>Neoptera</taxon>
        <taxon>Endopterygota</taxon>
        <taxon>Diptera</taxon>
        <taxon>Brachycera</taxon>
        <taxon>Muscomorpha</taxon>
        <taxon>Ephydroidea</taxon>
        <taxon>Drosophilidae</taxon>
        <taxon>Drosophila</taxon>
    </lineage>
</organism>
<dbReference type="RefSeq" id="XP_023166119.2">
    <property type="nucleotide sequence ID" value="XM_023310351.2"/>
</dbReference>
<dbReference type="InterPro" id="IPR003146">
    <property type="entry name" value="M14A_act_pep"/>
</dbReference>
<evidence type="ECO:0000313" key="18">
    <source>
        <dbReference type="RefSeq" id="XP_023166119.2"/>
    </source>
</evidence>
<evidence type="ECO:0000256" key="9">
    <source>
        <dbReference type="ARBA" id="ARBA00022801"/>
    </source>
</evidence>
<evidence type="ECO:0000313" key="17">
    <source>
        <dbReference type="Proteomes" id="UP000504633"/>
    </source>
</evidence>
<evidence type="ECO:0000256" key="6">
    <source>
        <dbReference type="ARBA" id="ARBA00022670"/>
    </source>
</evidence>
<keyword evidence="10" id="KW-0862">Zinc</keyword>
<evidence type="ECO:0000256" key="14">
    <source>
        <dbReference type="PROSITE-ProRule" id="PRU01379"/>
    </source>
</evidence>
<evidence type="ECO:0000256" key="12">
    <source>
        <dbReference type="ARBA" id="ARBA00023157"/>
    </source>
</evidence>
<dbReference type="PANTHER" id="PTHR11705:SF123">
    <property type="entry name" value="PEPTIDASE M14 CARBOXYPEPTIDASE A DOMAIN-CONTAINING PROTEIN-RELATED"/>
    <property type="match status" value="1"/>
</dbReference>
<evidence type="ECO:0000256" key="13">
    <source>
        <dbReference type="ARBA" id="ARBA00057299"/>
    </source>
</evidence>
<dbReference type="FunFam" id="3.40.630.10:FF:000040">
    <property type="entry name" value="zinc carboxypeptidase"/>
    <property type="match status" value="1"/>
</dbReference>
<dbReference type="GO" id="GO:0005615">
    <property type="term" value="C:extracellular space"/>
    <property type="evidence" value="ECO:0007669"/>
    <property type="project" value="TreeGrafter"/>
</dbReference>
<reference evidence="18" key="1">
    <citation type="submission" date="2025-08" db="UniProtKB">
        <authorList>
            <consortium name="RefSeq"/>
        </authorList>
    </citation>
    <scope>IDENTIFICATION</scope>
    <source>
        <strain evidence="18">15085-1641.00</strain>
        <tissue evidence="18">Whole body</tissue>
    </source>
</reference>
<dbReference type="GeneID" id="111596234"/>
<gene>
    <name evidence="18" type="primary">LOC111596234</name>
</gene>
<comment type="similarity">
    <text evidence="3 14">Belongs to the peptidase M14 family.</text>
</comment>
<keyword evidence="11" id="KW-0482">Metalloprotease</keyword>
<evidence type="ECO:0000259" key="16">
    <source>
        <dbReference type="PROSITE" id="PS52035"/>
    </source>
</evidence>
<evidence type="ECO:0000256" key="10">
    <source>
        <dbReference type="ARBA" id="ARBA00022833"/>
    </source>
</evidence>
<dbReference type="SMART" id="SM00631">
    <property type="entry name" value="Zn_pept"/>
    <property type="match status" value="1"/>
</dbReference>
<evidence type="ECO:0000256" key="4">
    <source>
        <dbReference type="ARBA" id="ARBA00022525"/>
    </source>
</evidence>
<dbReference type="InterPro" id="IPR036990">
    <property type="entry name" value="M14A-like_propep"/>
</dbReference>
<dbReference type="Pfam" id="PF02244">
    <property type="entry name" value="Propep_M14"/>
    <property type="match status" value="1"/>
</dbReference>
<dbReference type="GO" id="GO:0006508">
    <property type="term" value="P:proteolysis"/>
    <property type="evidence" value="ECO:0007669"/>
    <property type="project" value="UniProtKB-KW"/>
</dbReference>
<dbReference type="KEGG" id="dhe:111596234"/>
<evidence type="ECO:0000256" key="11">
    <source>
        <dbReference type="ARBA" id="ARBA00023049"/>
    </source>
</evidence>